<accession>A0A2J6QJI8</accession>
<dbReference type="Proteomes" id="UP000235672">
    <property type="component" value="Unassembled WGS sequence"/>
</dbReference>
<keyword evidence="3" id="KW-1185">Reference proteome</keyword>
<reference evidence="2 3" key="1">
    <citation type="submission" date="2016-05" db="EMBL/GenBank/DDBJ databases">
        <title>A degradative enzymes factory behind the ericoid mycorrhizal symbiosis.</title>
        <authorList>
            <consortium name="DOE Joint Genome Institute"/>
            <person name="Martino E."/>
            <person name="Morin E."/>
            <person name="Grelet G."/>
            <person name="Kuo A."/>
            <person name="Kohler A."/>
            <person name="Daghino S."/>
            <person name="Barry K."/>
            <person name="Choi C."/>
            <person name="Cichocki N."/>
            <person name="Clum A."/>
            <person name="Copeland A."/>
            <person name="Hainaut M."/>
            <person name="Haridas S."/>
            <person name="Labutti K."/>
            <person name="Lindquist E."/>
            <person name="Lipzen A."/>
            <person name="Khouja H.-R."/>
            <person name="Murat C."/>
            <person name="Ohm R."/>
            <person name="Olson A."/>
            <person name="Spatafora J."/>
            <person name="Veneault-Fourrey C."/>
            <person name="Henrissat B."/>
            <person name="Grigoriev I."/>
            <person name="Martin F."/>
            <person name="Perotto S."/>
        </authorList>
    </citation>
    <scope>NUCLEOTIDE SEQUENCE [LARGE SCALE GENOMIC DNA]</scope>
    <source>
        <strain evidence="2 3">UAMH 7357</strain>
    </source>
</reference>
<protein>
    <submittedName>
        <fullName evidence="2">Uncharacterized protein</fullName>
    </submittedName>
</protein>
<organism evidence="2 3">
    <name type="scientific">Hyaloscypha hepaticicola</name>
    <dbReference type="NCBI Taxonomy" id="2082293"/>
    <lineage>
        <taxon>Eukaryota</taxon>
        <taxon>Fungi</taxon>
        <taxon>Dikarya</taxon>
        <taxon>Ascomycota</taxon>
        <taxon>Pezizomycotina</taxon>
        <taxon>Leotiomycetes</taxon>
        <taxon>Helotiales</taxon>
        <taxon>Hyaloscyphaceae</taxon>
        <taxon>Hyaloscypha</taxon>
    </lineage>
</organism>
<evidence type="ECO:0000256" key="1">
    <source>
        <dbReference type="SAM" id="MobiDB-lite"/>
    </source>
</evidence>
<sequence length="434" mass="48665">MARSAQSAKKGRQLVWDEQVFVDHAGRQGTRLRSYFSDPDTQPEASEQESPFSFQIYSTKSLEGDIRNLVKYFGGDTISDGSFRPAWEIYGVQPDIFDSVDHQKREIFHRKQLPDDTSSLPPIPKVARDPFSDTRRLEDEPEMAKSVGVETDEIVVLPEKLEMVARRIQNVSIMKNTLASMYVMSKLEDGSWDNAMDEDEGQLPKESEAEVLSKQPGPSLPRDLELASEPGDAVTIVSKSRPAERNLRYIIWVPFLPAATAAASTALKKVATSFSSTLISHLLPGLTIHLEFHIPSSPTLSAIITQHRSLLASRPGFAVGALHTLPNGVQSERFSPSTRNEDQTFFPPRERYETFAVVLDKERFWEEQGVLLVMCNGGRFKEISHGENAVVDERKWDFDAALVLRSAGEREVARRLAMLVLSESQTRKKGMEAM</sequence>
<feature type="compositionally biased region" description="Basic and acidic residues" evidence="1">
    <location>
        <begin position="126"/>
        <end position="138"/>
    </location>
</feature>
<feature type="region of interest" description="Disordered" evidence="1">
    <location>
        <begin position="193"/>
        <end position="223"/>
    </location>
</feature>
<evidence type="ECO:0000313" key="2">
    <source>
        <dbReference type="EMBL" id="PMD26423.1"/>
    </source>
</evidence>
<evidence type="ECO:0000313" key="3">
    <source>
        <dbReference type="Proteomes" id="UP000235672"/>
    </source>
</evidence>
<dbReference type="OrthoDB" id="4276722at2759"/>
<dbReference type="STRING" id="1745343.A0A2J6QJI8"/>
<proteinExistence type="predicted"/>
<feature type="region of interest" description="Disordered" evidence="1">
    <location>
        <begin position="113"/>
        <end position="145"/>
    </location>
</feature>
<dbReference type="EMBL" id="KZ613468">
    <property type="protein sequence ID" value="PMD26423.1"/>
    <property type="molecule type" value="Genomic_DNA"/>
</dbReference>
<dbReference type="AlphaFoldDB" id="A0A2J6QJI8"/>
<name>A0A2J6QJI8_9HELO</name>
<gene>
    <name evidence="2" type="ORF">NA56DRAFT_655018</name>
</gene>